<dbReference type="RefSeq" id="WP_134427245.1">
    <property type="nucleotide sequence ID" value="NZ_SOGQ01000011.1"/>
</dbReference>
<evidence type="ECO:0000313" key="2">
    <source>
        <dbReference type="EMBL" id="TFD05031.1"/>
    </source>
</evidence>
<comment type="caution">
    <text evidence="2">The sequence shown here is derived from an EMBL/GenBank/DDBJ whole genome shotgun (WGS) entry which is preliminary data.</text>
</comment>
<feature type="compositionally biased region" description="Basic residues" evidence="1">
    <location>
        <begin position="95"/>
        <end position="106"/>
    </location>
</feature>
<dbReference type="Proteomes" id="UP000297853">
    <property type="component" value="Unassembled WGS sequence"/>
</dbReference>
<keyword evidence="3" id="KW-1185">Reference proteome</keyword>
<name>A0ABY2JJY7_9MICO</name>
<sequence length="106" mass="11472">MHRLVGECVVLGGLARQDDGRYSLGMRLWELGVQTPTARTLRAIALPRLEDLTGPPAHVRLETIAGAAHLAARERPAEAAALLLAQPGRQAGRQASRRGSRPRIPR</sequence>
<organism evidence="2 3">
    <name type="scientific">Cryobacterium sinapicolor</name>
    <dbReference type="NCBI Taxonomy" id="1259236"/>
    <lineage>
        <taxon>Bacteria</taxon>
        <taxon>Bacillati</taxon>
        <taxon>Actinomycetota</taxon>
        <taxon>Actinomycetes</taxon>
        <taxon>Micrococcales</taxon>
        <taxon>Microbacteriaceae</taxon>
        <taxon>Cryobacterium</taxon>
    </lineage>
</organism>
<dbReference type="EMBL" id="SOGQ01000011">
    <property type="protein sequence ID" value="TFD05031.1"/>
    <property type="molecule type" value="Genomic_DNA"/>
</dbReference>
<gene>
    <name evidence="2" type="ORF">E3T28_01550</name>
</gene>
<reference evidence="2 3" key="1">
    <citation type="submission" date="2019-03" db="EMBL/GenBank/DDBJ databases">
        <title>Genomics of glacier-inhabiting Cryobacterium strains.</title>
        <authorList>
            <person name="Liu Q."/>
            <person name="Xin Y.-H."/>
        </authorList>
    </citation>
    <scope>NUCLEOTIDE SEQUENCE [LARGE SCALE GENOMIC DNA]</scope>
    <source>
        <strain evidence="2 3">TMT1-23-1</strain>
    </source>
</reference>
<accession>A0ABY2JJY7</accession>
<feature type="compositionally biased region" description="Low complexity" evidence="1">
    <location>
        <begin position="85"/>
        <end position="94"/>
    </location>
</feature>
<proteinExistence type="predicted"/>
<evidence type="ECO:0000313" key="3">
    <source>
        <dbReference type="Proteomes" id="UP000297853"/>
    </source>
</evidence>
<feature type="region of interest" description="Disordered" evidence="1">
    <location>
        <begin position="85"/>
        <end position="106"/>
    </location>
</feature>
<evidence type="ECO:0000256" key="1">
    <source>
        <dbReference type="SAM" id="MobiDB-lite"/>
    </source>
</evidence>
<protein>
    <submittedName>
        <fullName evidence="2">Uncharacterized protein</fullName>
    </submittedName>
</protein>